<evidence type="ECO:0000256" key="1">
    <source>
        <dbReference type="ARBA" id="ARBA00022884"/>
    </source>
</evidence>
<dbReference type="CDD" id="cd00590">
    <property type="entry name" value="RRM_SF"/>
    <property type="match status" value="1"/>
</dbReference>
<dbReference type="InterPro" id="IPR012677">
    <property type="entry name" value="Nucleotide-bd_a/b_plait_sf"/>
</dbReference>
<gene>
    <name evidence="4" type="ORF">PGLA2088_LOCUS33265</name>
</gene>
<dbReference type="SMART" id="SM00360">
    <property type="entry name" value="RRM"/>
    <property type="match status" value="2"/>
</dbReference>
<dbReference type="Proteomes" id="UP000626109">
    <property type="component" value="Unassembled WGS sequence"/>
</dbReference>
<evidence type="ECO:0000313" key="4">
    <source>
        <dbReference type="EMBL" id="CAE8704590.1"/>
    </source>
</evidence>
<dbReference type="InterPro" id="IPR035979">
    <property type="entry name" value="RBD_domain_sf"/>
</dbReference>
<evidence type="ECO:0000313" key="5">
    <source>
        <dbReference type="Proteomes" id="UP000626109"/>
    </source>
</evidence>
<keyword evidence="1 2" id="KW-0694">RNA-binding</keyword>
<accession>A0A813KI57</accession>
<evidence type="ECO:0000256" key="2">
    <source>
        <dbReference type="PROSITE-ProRule" id="PRU00176"/>
    </source>
</evidence>
<dbReference type="PROSITE" id="PS50102">
    <property type="entry name" value="RRM"/>
    <property type="match status" value="1"/>
</dbReference>
<organism evidence="4 5">
    <name type="scientific">Polarella glacialis</name>
    <name type="common">Dinoflagellate</name>
    <dbReference type="NCBI Taxonomy" id="89957"/>
    <lineage>
        <taxon>Eukaryota</taxon>
        <taxon>Sar</taxon>
        <taxon>Alveolata</taxon>
        <taxon>Dinophyceae</taxon>
        <taxon>Suessiales</taxon>
        <taxon>Suessiaceae</taxon>
        <taxon>Polarella</taxon>
    </lineage>
</organism>
<comment type="caution">
    <text evidence="4">The sequence shown here is derived from an EMBL/GenBank/DDBJ whole genome shotgun (WGS) entry which is preliminary data.</text>
</comment>
<name>A0A813KI57_POLGL</name>
<dbReference type="InterPro" id="IPR000504">
    <property type="entry name" value="RRM_dom"/>
</dbReference>
<proteinExistence type="predicted"/>
<dbReference type="EMBL" id="CAJNNW010030820">
    <property type="protein sequence ID" value="CAE8704590.1"/>
    <property type="molecule type" value="Genomic_DNA"/>
</dbReference>
<sequence length="360" mass="38598">MASFLDGGEVITSIRVSNMPPHITESEFNCWFLFAHGFEQATLAPSKTPGGQQAGWARFATVEAAQQAVQYLSGLQLSLDMSRCVPTKLAAEMARKNFKVRHPSSGSTGQNMPQEEIWHGQVQGWNDQRAARHSAAGGGTALSTIFLWKLREGCTEEEVGRLLLEKCPGYERMKFVSPSEGKWGTCFAKFSSTAHARAAVKTLRWFSLSSNSEEGIQVDFAKNELDQPRGAAVSHSDGGMQRYSGLTSAPIIVNPPPPAVLPQRGSSGGRHPCDTMFVGNLAPNATEDELGSALACCNGFEKLKFVGSGDKVMAWAQFSSVAECAEAMEVLGGSALPSAPSHALSCEFAKNSLGKTARSF</sequence>
<protein>
    <recommendedName>
        <fullName evidence="3">RRM domain-containing protein</fullName>
    </recommendedName>
</protein>
<evidence type="ECO:0000259" key="3">
    <source>
        <dbReference type="PROSITE" id="PS50102"/>
    </source>
</evidence>
<dbReference type="AlphaFoldDB" id="A0A813KI57"/>
<dbReference type="SUPFAM" id="SSF54928">
    <property type="entry name" value="RNA-binding domain, RBD"/>
    <property type="match status" value="2"/>
</dbReference>
<dbReference type="PANTHER" id="PTHR10501">
    <property type="entry name" value="U1 SMALL NUCLEAR RIBONUCLEOPROTEIN A/U2 SMALL NUCLEAR RIBONUCLEOPROTEIN B"/>
    <property type="match status" value="1"/>
</dbReference>
<dbReference type="GO" id="GO:0003723">
    <property type="term" value="F:RNA binding"/>
    <property type="evidence" value="ECO:0007669"/>
    <property type="project" value="UniProtKB-UniRule"/>
</dbReference>
<reference evidence="4" key="1">
    <citation type="submission" date="2021-02" db="EMBL/GenBank/DDBJ databases">
        <authorList>
            <person name="Dougan E. K."/>
            <person name="Rhodes N."/>
            <person name="Thang M."/>
            <person name="Chan C."/>
        </authorList>
    </citation>
    <scope>NUCLEOTIDE SEQUENCE</scope>
</reference>
<feature type="domain" description="RRM" evidence="3">
    <location>
        <begin position="274"/>
        <end position="351"/>
    </location>
</feature>
<dbReference type="Gene3D" id="3.30.70.330">
    <property type="match status" value="3"/>
</dbReference>